<evidence type="ECO:0000313" key="3">
    <source>
        <dbReference type="Proteomes" id="UP001500187"/>
    </source>
</evidence>
<keyword evidence="3" id="KW-1185">Reference proteome</keyword>
<sequence length="158" mass="17213">MSFWKNALLIAGGAAAGYLASRSQEKVSGQSAELTLRSERALQNFVGKDAAVAQFLDSKYGAPFKASALSLVRFAANVKAGMDEKEAELKQRFEEQKQETRPGSIDTWEQGQGSNRRIETYGSDGVLEGSLSQAPETEADARKRRLARDADLGTDFFS</sequence>
<dbReference type="RefSeq" id="WP_345445226.1">
    <property type="nucleotide sequence ID" value="NZ_BAABKP010000001.1"/>
</dbReference>
<feature type="region of interest" description="Disordered" evidence="1">
    <location>
        <begin position="91"/>
        <end position="145"/>
    </location>
</feature>
<evidence type="ECO:0008006" key="4">
    <source>
        <dbReference type="Google" id="ProtNLM"/>
    </source>
</evidence>
<name>A0ABP9BBN0_9MICC</name>
<protein>
    <recommendedName>
        <fullName evidence="4">Peptide chain release factor 4</fullName>
    </recommendedName>
</protein>
<reference evidence="3" key="1">
    <citation type="journal article" date="2019" name="Int. J. Syst. Evol. Microbiol.">
        <title>The Global Catalogue of Microorganisms (GCM) 10K type strain sequencing project: providing services to taxonomists for standard genome sequencing and annotation.</title>
        <authorList>
            <consortium name="The Broad Institute Genomics Platform"/>
            <consortium name="The Broad Institute Genome Sequencing Center for Infectious Disease"/>
            <person name="Wu L."/>
            <person name="Ma J."/>
        </authorList>
    </citation>
    <scope>NUCLEOTIDE SEQUENCE [LARGE SCALE GENOMIC DNA]</scope>
    <source>
        <strain evidence="3">JCM 18541</strain>
    </source>
</reference>
<evidence type="ECO:0000313" key="2">
    <source>
        <dbReference type="EMBL" id="GAA4793248.1"/>
    </source>
</evidence>
<accession>A0ABP9BBN0</accession>
<organism evidence="2 3">
    <name type="scientific">Rothia endophytica</name>
    <dbReference type="NCBI Taxonomy" id="1324766"/>
    <lineage>
        <taxon>Bacteria</taxon>
        <taxon>Bacillati</taxon>
        <taxon>Actinomycetota</taxon>
        <taxon>Actinomycetes</taxon>
        <taxon>Micrococcales</taxon>
        <taxon>Micrococcaceae</taxon>
        <taxon>Rothia</taxon>
    </lineage>
</organism>
<feature type="compositionally biased region" description="Basic and acidic residues" evidence="1">
    <location>
        <begin position="91"/>
        <end position="100"/>
    </location>
</feature>
<proteinExistence type="predicted"/>
<dbReference type="EMBL" id="BAABKP010000001">
    <property type="protein sequence ID" value="GAA4793248.1"/>
    <property type="molecule type" value="Genomic_DNA"/>
</dbReference>
<comment type="caution">
    <text evidence="2">The sequence shown here is derived from an EMBL/GenBank/DDBJ whole genome shotgun (WGS) entry which is preliminary data.</text>
</comment>
<gene>
    <name evidence="2" type="ORF">GCM10023352_09810</name>
</gene>
<dbReference type="Proteomes" id="UP001500187">
    <property type="component" value="Unassembled WGS sequence"/>
</dbReference>
<evidence type="ECO:0000256" key="1">
    <source>
        <dbReference type="SAM" id="MobiDB-lite"/>
    </source>
</evidence>